<dbReference type="InterPro" id="IPR006068">
    <property type="entry name" value="ATPase_P-typ_cation-transptr_C"/>
</dbReference>
<organism evidence="20 21">
    <name type="scientific">Thermomicrobium roseum (strain ATCC 27502 / DSM 5159 / P-2)</name>
    <dbReference type="NCBI Taxonomy" id="309801"/>
    <lineage>
        <taxon>Bacteria</taxon>
        <taxon>Pseudomonadati</taxon>
        <taxon>Thermomicrobiota</taxon>
        <taxon>Thermomicrobia</taxon>
        <taxon>Thermomicrobiales</taxon>
        <taxon>Thermomicrobiaceae</taxon>
        <taxon>Thermomicrobium</taxon>
    </lineage>
</organism>
<feature type="domain" description="Cation-transporting P-type ATPase N-terminal" evidence="19">
    <location>
        <begin position="7"/>
        <end position="77"/>
    </location>
</feature>
<feature type="transmembrane region" description="Helical" evidence="18">
    <location>
        <begin position="259"/>
        <end position="285"/>
    </location>
</feature>
<evidence type="ECO:0000256" key="7">
    <source>
        <dbReference type="ARBA" id="ARBA00022723"/>
    </source>
</evidence>
<evidence type="ECO:0000256" key="10">
    <source>
        <dbReference type="ARBA" id="ARBA00022840"/>
    </source>
</evidence>
<feature type="transmembrane region" description="Helical" evidence="18">
    <location>
        <begin position="811"/>
        <end position="832"/>
    </location>
</feature>
<keyword evidence="8" id="KW-0547">Nucleotide-binding</keyword>
<feature type="transmembrane region" description="Helical" evidence="18">
    <location>
        <begin position="844"/>
        <end position="863"/>
    </location>
</feature>
<evidence type="ECO:0000256" key="17">
    <source>
        <dbReference type="SAM" id="MobiDB-lite"/>
    </source>
</evidence>
<dbReference type="KEGG" id="tro:trd_0583"/>
<dbReference type="PANTHER" id="PTHR43294">
    <property type="entry name" value="SODIUM/POTASSIUM-TRANSPORTING ATPASE SUBUNIT ALPHA"/>
    <property type="match status" value="1"/>
</dbReference>
<dbReference type="InterPro" id="IPR008250">
    <property type="entry name" value="ATPase_P-typ_transduc_dom_A_sf"/>
</dbReference>
<feature type="transmembrane region" description="Helical" evidence="18">
    <location>
        <begin position="229"/>
        <end position="253"/>
    </location>
</feature>
<evidence type="ECO:0000256" key="4">
    <source>
        <dbReference type="ARBA" id="ARBA00022448"/>
    </source>
</evidence>
<gene>
    <name evidence="20" type="ordered locus">trd_0583</name>
</gene>
<proteinExistence type="inferred from homology"/>
<dbReference type="AlphaFoldDB" id="B9KYN6"/>
<dbReference type="Pfam" id="PF00690">
    <property type="entry name" value="Cation_ATPase_N"/>
    <property type="match status" value="1"/>
</dbReference>
<dbReference type="EMBL" id="CP001275">
    <property type="protein sequence ID" value="ACM06351.1"/>
    <property type="molecule type" value="Genomic_DNA"/>
</dbReference>
<feature type="transmembrane region" description="Helical" evidence="18">
    <location>
        <begin position="52"/>
        <end position="74"/>
    </location>
</feature>
<evidence type="ECO:0000313" key="20">
    <source>
        <dbReference type="EMBL" id="ACM06351.1"/>
    </source>
</evidence>
<dbReference type="InterPro" id="IPR001757">
    <property type="entry name" value="P_typ_ATPase"/>
</dbReference>
<dbReference type="FunFam" id="3.40.50.1000:FF:000144">
    <property type="entry name" value="copper-transporting ATPase 1 isoform X2"/>
    <property type="match status" value="1"/>
</dbReference>
<dbReference type="STRING" id="309801.trd_0583"/>
<keyword evidence="4" id="KW-0813">Transport</keyword>
<keyword evidence="5" id="KW-1003">Cell membrane</keyword>
<protein>
    <recommendedName>
        <fullName evidence="3">P-type Cu(+) transporter</fullName>
        <ecNumber evidence="3">7.2.2.8</ecNumber>
    </recommendedName>
</protein>
<evidence type="ECO:0000256" key="9">
    <source>
        <dbReference type="ARBA" id="ARBA00022796"/>
    </source>
</evidence>
<dbReference type="SFLD" id="SFLDF00027">
    <property type="entry name" value="p-type_atpase"/>
    <property type="match status" value="1"/>
</dbReference>
<evidence type="ECO:0000256" key="8">
    <source>
        <dbReference type="ARBA" id="ARBA00022741"/>
    </source>
</evidence>
<evidence type="ECO:0000256" key="18">
    <source>
        <dbReference type="SAM" id="Phobius"/>
    </source>
</evidence>
<dbReference type="EC" id="7.2.2.8" evidence="3"/>
<dbReference type="SUPFAM" id="SSF81653">
    <property type="entry name" value="Calcium ATPase, transduction domain A"/>
    <property type="match status" value="1"/>
</dbReference>
<dbReference type="InterPro" id="IPR023298">
    <property type="entry name" value="ATPase_P-typ_TM_dom_sf"/>
</dbReference>
<dbReference type="InterPro" id="IPR018303">
    <property type="entry name" value="ATPase_P-typ_P_site"/>
</dbReference>
<dbReference type="SFLD" id="SFLDS00003">
    <property type="entry name" value="Haloacid_Dehalogenase"/>
    <property type="match status" value="1"/>
</dbReference>
<dbReference type="NCBIfam" id="TIGR01494">
    <property type="entry name" value="ATPase_P-type"/>
    <property type="match status" value="3"/>
</dbReference>
<dbReference type="Gene3D" id="3.40.50.1000">
    <property type="entry name" value="HAD superfamily/HAD-like"/>
    <property type="match status" value="1"/>
</dbReference>
<evidence type="ECO:0000256" key="13">
    <source>
        <dbReference type="ARBA" id="ARBA00023008"/>
    </source>
</evidence>
<evidence type="ECO:0000313" key="21">
    <source>
        <dbReference type="Proteomes" id="UP000000447"/>
    </source>
</evidence>
<evidence type="ECO:0000256" key="12">
    <source>
        <dbReference type="ARBA" id="ARBA00022989"/>
    </source>
</evidence>
<dbReference type="GO" id="GO:0140581">
    <property type="term" value="F:P-type monovalent copper transporter activity"/>
    <property type="evidence" value="ECO:0007669"/>
    <property type="project" value="UniProtKB-EC"/>
</dbReference>
<dbReference type="InterPro" id="IPR036412">
    <property type="entry name" value="HAD-like_sf"/>
</dbReference>
<dbReference type="GO" id="GO:0005886">
    <property type="term" value="C:plasma membrane"/>
    <property type="evidence" value="ECO:0007669"/>
    <property type="project" value="UniProtKB-SubCell"/>
</dbReference>
<comment type="catalytic activity">
    <reaction evidence="16">
        <text>Cu(+)(in) + ATP + H2O = Cu(+)(out) + ADP + phosphate + H(+)</text>
        <dbReference type="Rhea" id="RHEA:25792"/>
        <dbReference type="ChEBI" id="CHEBI:15377"/>
        <dbReference type="ChEBI" id="CHEBI:15378"/>
        <dbReference type="ChEBI" id="CHEBI:30616"/>
        <dbReference type="ChEBI" id="CHEBI:43474"/>
        <dbReference type="ChEBI" id="CHEBI:49552"/>
        <dbReference type="ChEBI" id="CHEBI:456216"/>
        <dbReference type="EC" id="7.2.2.8"/>
    </reaction>
</comment>
<dbReference type="Gene3D" id="3.40.1110.10">
    <property type="entry name" value="Calcium-transporting ATPase, cytoplasmic domain N"/>
    <property type="match status" value="1"/>
</dbReference>
<dbReference type="InterPro" id="IPR023214">
    <property type="entry name" value="HAD_sf"/>
</dbReference>
<dbReference type="Pfam" id="PF00702">
    <property type="entry name" value="Hydrolase"/>
    <property type="match status" value="1"/>
</dbReference>
<dbReference type="Gene3D" id="2.70.150.10">
    <property type="entry name" value="Calcium-transporting ATPase, cytoplasmic transduction domain A"/>
    <property type="match status" value="1"/>
</dbReference>
<dbReference type="InterPro" id="IPR004014">
    <property type="entry name" value="ATPase_P-typ_cation-transptr_N"/>
</dbReference>
<keyword evidence="12 18" id="KW-1133">Transmembrane helix</keyword>
<accession>B9KYN6</accession>
<comment type="subcellular location">
    <subcellularLocation>
        <location evidence="1">Cell membrane</location>
        <topology evidence="1">Multi-pass membrane protein</topology>
    </subcellularLocation>
</comment>
<evidence type="ECO:0000256" key="5">
    <source>
        <dbReference type="ARBA" id="ARBA00022475"/>
    </source>
</evidence>
<comment type="similarity">
    <text evidence="2">Belongs to the cation transport ATPase (P-type) (TC 3.A.3) family. Type IIA subfamily.</text>
</comment>
<dbReference type="GO" id="GO:0005524">
    <property type="term" value="F:ATP binding"/>
    <property type="evidence" value="ECO:0007669"/>
    <property type="project" value="UniProtKB-KW"/>
</dbReference>
<evidence type="ECO:0000259" key="19">
    <source>
        <dbReference type="SMART" id="SM00831"/>
    </source>
</evidence>
<dbReference type="InterPro" id="IPR044492">
    <property type="entry name" value="P_typ_ATPase_HD_dom"/>
</dbReference>
<dbReference type="SUPFAM" id="SSF81660">
    <property type="entry name" value="Metal cation-transporting ATPase, ATP-binding domain N"/>
    <property type="match status" value="1"/>
</dbReference>
<dbReference type="PRINTS" id="PR00119">
    <property type="entry name" value="CATATPASE"/>
</dbReference>
<dbReference type="PANTHER" id="PTHR43294:SF21">
    <property type="entry name" value="CATION TRANSPORTING ATPASE"/>
    <property type="match status" value="1"/>
</dbReference>
<dbReference type="SMART" id="SM00831">
    <property type="entry name" value="Cation_ATPase_N"/>
    <property type="match status" value="1"/>
</dbReference>
<dbReference type="InterPro" id="IPR050510">
    <property type="entry name" value="Cation_transp_ATPase_P-type"/>
</dbReference>
<dbReference type="SUPFAM" id="SSF56784">
    <property type="entry name" value="HAD-like"/>
    <property type="match status" value="1"/>
</dbReference>
<dbReference type="Pfam" id="PF00689">
    <property type="entry name" value="Cation_ATPase_C"/>
    <property type="match status" value="1"/>
</dbReference>
<dbReference type="Pfam" id="PF00122">
    <property type="entry name" value="E1-E2_ATPase"/>
    <property type="match status" value="1"/>
</dbReference>
<evidence type="ECO:0000256" key="16">
    <source>
        <dbReference type="ARBA" id="ARBA00049289"/>
    </source>
</evidence>
<feature type="compositionally biased region" description="Polar residues" evidence="17">
    <location>
        <begin position="9"/>
        <end position="20"/>
    </location>
</feature>
<keyword evidence="14" id="KW-0406">Ion transport</keyword>
<evidence type="ECO:0000256" key="15">
    <source>
        <dbReference type="ARBA" id="ARBA00023136"/>
    </source>
</evidence>
<dbReference type="GO" id="GO:0016887">
    <property type="term" value="F:ATP hydrolysis activity"/>
    <property type="evidence" value="ECO:0007669"/>
    <property type="project" value="InterPro"/>
</dbReference>
<keyword evidence="9" id="KW-0187">Copper transport</keyword>
<evidence type="ECO:0000256" key="6">
    <source>
        <dbReference type="ARBA" id="ARBA00022692"/>
    </source>
</evidence>
<dbReference type="PRINTS" id="PR00120">
    <property type="entry name" value="HATPASE"/>
</dbReference>
<feature type="transmembrane region" description="Helical" evidence="18">
    <location>
        <begin position="731"/>
        <end position="758"/>
    </location>
</feature>
<evidence type="ECO:0000256" key="11">
    <source>
        <dbReference type="ARBA" id="ARBA00022967"/>
    </source>
</evidence>
<feature type="transmembrane region" description="Helical" evidence="18">
    <location>
        <begin position="770"/>
        <end position="790"/>
    </location>
</feature>
<keyword evidence="15 18" id="KW-0472">Membrane</keyword>
<dbReference type="eggNOG" id="COG0474">
    <property type="taxonomic scope" value="Bacteria"/>
</dbReference>
<dbReference type="SFLD" id="SFLDG00002">
    <property type="entry name" value="C1.7:_P-type_atpase_like"/>
    <property type="match status" value="1"/>
</dbReference>
<evidence type="ECO:0000256" key="3">
    <source>
        <dbReference type="ARBA" id="ARBA00012517"/>
    </source>
</evidence>
<keyword evidence="13" id="KW-0186">Copper</keyword>
<keyword evidence="10" id="KW-0067">ATP-binding</keyword>
<reference evidence="20 21" key="1">
    <citation type="journal article" date="2009" name="PLoS ONE">
        <title>Complete genome sequence of the aerobic CO-oxidizing thermophile Thermomicrobium roseum.</title>
        <authorList>
            <person name="Wu D."/>
            <person name="Raymond J."/>
            <person name="Wu M."/>
            <person name="Chatterji S."/>
            <person name="Ren Q."/>
            <person name="Graham J.E."/>
            <person name="Bryant D.A."/>
            <person name="Robb F."/>
            <person name="Colman A."/>
            <person name="Tallon L.J."/>
            <person name="Badger J.H."/>
            <person name="Madupu R."/>
            <person name="Ward N.L."/>
            <person name="Eisen J.A."/>
        </authorList>
    </citation>
    <scope>NUCLEOTIDE SEQUENCE [LARGE SCALE GENOMIC DNA]</scope>
    <source>
        <strain evidence="21">ATCC 27502 / DSM 5159 / P-2</strain>
    </source>
</reference>
<dbReference type="HOGENOM" id="CLU_002360_3_3_0"/>
<dbReference type="SUPFAM" id="SSF81665">
    <property type="entry name" value="Calcium ATPase, transmembrane domain M"/>
    <property type="match status" value="1"/>
</dbReference>
<evidence type="ECO:0000256" key="14">
    <source>
        <dbReference type="ARBA" id="ARBA00023065"/>
    </source>
</evidence>
<dbReference type="Proteomes" id="UP000000447">
    <property type="component" value="Chromosome"/>
</dbReference>
<dbReference type="GO" id="GO:0046872">
    <property type="term" value="F:metal ion binding"/>
    <property type="evidence" value="ECO:0007669"/>
    <property type="project" value="UniProtKB-KW"/>
</dbReference>
<keyword evidence="7" id="KW-0479">Metal-binding</keyword>
<dbReference type="InterPro" id="IPR023299">
    <property type="entry name" value="ATPase_P-typ_cyto_dom_N"/>
</dbReference>
<keyword evidence="21" id="KW-1185">Reference proteome</keyword>
<keyword evidence="6 18" id="KW-0812">Transmembrane</keyword>
<dbReference type="PROSITE" id="PS00154">
    <property type="entry name" value="ATPASE_E1_E2"/>
    <property type="match status" value="1"/>
</dbReference>
<evidence type="ECO:0000256" key="2">
    <source>
        <dbReference type="ARBA" id="ARBA00005675"/>
    </source>
</evidence>
<keyword evidence="11" id="KW-1278">Translocase</keyword>
<feature type="region of interest" description="Disordered" evidence="17">
    <location>
        <begin position="1"/>
        <end position="26"/>
    </location>
</feature>
<dbReference type="Gene3D" id="1.20.1110.10">
    <property type="entry name" value="Calcium-transporting ATPase, transmembrane domain"/>
    <property type="match status" value="1"/>
</dbReference>
<feature type="transmembrane region" description="Helical" evidence="18">
    <location>
        <begin position="80"/>
        <end position="100"/>
    </location>
</feature>
<evidence type="ECO:0000256" key="1">
    <source>
        <dbReference type="ARBA" id="ARBA00004651"/>
    </source>
</evidence>
<dbReference type="InterPro" id="IPR059000">
    <property type="entry name" value="ATPase_P-type_domA"/>
</dbReference>
<sequence length="873" mass="92737">MLAMGGELASSSTSIPTTDPNRGLTEAEVHARRARFGPNELPQPQSPALWRLALAQVTHLFALLLWIAAASASIAGMTELALAIVAVILLNGIFAFLQEYRAERAAARLRSLLPLRVTVRRDGHEIVIDARELVPGDIVILKAGDRVPADVLLLEGIDVAVDVSTFTGESVPINPSPGDAIQAGTSLTRGRAIAVVTATGANTRLAQLARLTAAPRRQPTPLTRELQRLVRIITVLAVSVGLLFFAVAVFLRLPVLDAFVFMLGVTVALVPEGLLPTLTLSLAVAAQRMAERRALVRHLEAVETLGLTTVICTDKTGTLTLNELSVTSIWTPAGSARLFGQGYEPDGESDIEPGAEASVRELARAAALAADGRAVWRDGRWLPLGDPLDTALWVMVHRIGLDPDTIRAKAPVLRTYPFDPHRRRSSVLTESQLIVKGAPENVLPNCRNAEQARQVADRMAAEGLRVIAIASRPVLPGSASDVLDPDTLERELILLGLIGFSDLPRSEAKEAVARCRKAGIRVIMVTGDHPATALAVAREVGLVGDNPLVVTSAQLPPDDTALGALVDRDEVVIARVAPEDKLRIARALQARGHVVAMTGDGVNDAPALRQADVGVAMGRSGTDVAREAADLILLDDNFATIVAAIEQGRTTFQNIRRFLTFHLTDNVAELAPFVIWALSGGRVPLALNVLQILLLDLGTDALPALALGVEPPSPRVLDSPPPRFHLVDRSLLVRAFLVLGPTEALMEMIAFFAVLSSASWQPGMTVPSETILLAASGTAFTAIVLGQGANAIANRSDDRPAWRVGLSGNRALVLALAASCVLLLATLSIPPLARIVGQAPPTALGWFLAALTVPAVMLIDALWKTIVRRQPSG</sequence>
<name>B9KYN6_THERP</name>